<reference evidence="2" key="2">
    <citation type="journal article" date="2018" name="Mol. Plant Microbe Interact.">
        <title>Genome sequence resources for the wheat stripe rust pathogen (Puccinia striiformis f. sp. tritici) and the barley stripe rust pathogen (Puccinia striiformis f. sp. hordei).</title>
        <authorList>
            <person name="Xia C."/>
            <person name="Wang M."/>
            <person name="Yin C."/>
            <person name="Cornejo O.E."/>
            <person name="Hulbert S.H."/>
            <person name="Chen X."/>
        </authorList>
    </citation>
    <scope>NUCLEOTIDE SEQUENCE [LARGE SCALE GENOMIC DNA]</scope>
    <source>
        <strain evidence="2">93-210</strain>
    </source>
</reference>
<comment type="caution">
    <text evidence="1">The sequence shown here is derived from an EMBL/GenBank/DDBJ whole genome shotgun (WGS) entry which is preliminary data.</text>
</comment>
<dbReference type="Proteomes" id="UP001060170">
    <property type="component" value="Chromosome 10"/>
</dbReference>
<keyword evidence="2" id="KW-1185">Reference proteome</keyword>
<reference evidence="2" key="1">
    <citation type="journal article" date="2018" name="BMC Genomics">
        <title>Genomic insights into host adaptation between the wheat stripe rust pathogen (Puccinia striiformis f. sp. tritici) and the barley stripe rust pathogen (Puccinia striiformis f. sp. hordei).</title>
        <authorList>
            <person name="Xia C."/>
            <person name="Wang M."/>
            <person name="Yin C."/>
            <person name="Cornejo O.E."/>
            <person name="Hulbert S.H."/>
            <person name="Chen X."/>
        </authorList>
    </citation>
    <scope>NUCLEOTIDE SEQUENCE [LARGE SCALE GENOMIC DNA]</scope>
    <source>
        <strain evidence="2">93-210</strain>
    </source>
</reference>
<evidence type="ECO:0000313" key="1">
    <source>
        <dbReference type="EMBL" id="KAI7944586.1"/>
    </source>
</evidence>
<reference evidence="1 2" key="3">
    <citation type="journal article" date="2022" name="Microbiol. Spectr.">
        <title>Folding features and dynamics of 3D genome architecture in plant fungal pathogens.</title>
        <authorList>
            <person name="Xia C."/>
        </authorList>
    </citation>
    <scope>NUCLEOTIDE SEQUENCE [LARGE SCALE GENOMIC DNA]</scope>
    <source>
        <strain evidence="1 2">93-210</strain>
    </source>
</reference>
<sequence length="144" mass="15976">MQFSNLSSILLVVIMHVIVVRATHNYFACTASAFCAHRNKGAKPITYDEPLGYITRTLNAPSYVWICTILPRRDSPVGPVTYPLAPWQPSCADTRLKFPGDPILNLCCNNAVRGIDPKKPTQFVTVTINDFNNKVQCRVAPNSP</sequence>
<accession>A0ACC0E5F3</accession>
<gene>
    <name evidence="1" type="ORF">MJO28_010281</name>
</gene>
<name>A0ACC0E5F3_9BASI</name>
<proteinExistence type="predicted"/>
<evidence type="ECO:0000313" key="2">
    <source>
        <dbReference type="Proteomes" id="UP001060170"/>
    </source>
</evidence>
<organism evidence="1 2">
    <name type="scientific">Puccinia striiformis f. sp. tritici</name>
    <dbReference type="NCBI Taxonomy" id="168172"/>
    <lineage>
        <taxon>Eukaryota</taxon>
        <taxon>Fungi</taxon>
        <taxon>Dikarya</taxon>
        <taxon>Basidiomycota</taxon>
        <taxon>Pucciniomycotina</taxon>
        <taxon>Pucciniomycetes</taxon>
        <taxon>Pucciniales</taxon>
        <taxon>Pucciniaceae</taxon>
        <taxon>Puccinia</taxon>
    </lineage>
</organism>
<dbReference type="EMBL" id="CM045874">
    <property type="protein sequence ID" value="KAI7944586.1"/>
    <property type="molecule type" value="Genomic_DNA"/>
</dbReference>
<protein>
    <submittedName>
        <fullName evidence="1">Uncharacterized protein</fullName>
    </submittedName>
</protein>